<proteinExistence type="predicted"/>
<evidence type="ECO:0000313" key="2">
    <source>
        <dbReference type="Proteomes" id="UP001162501"/>
    </source>
</evidence>
<name>A0ACB0DY25_RANTA</name>
<reference evidence="1" key="1">
    <citation type="submission" date="2023-05" db="EMBL/GenBank/DDBJ databases">
        <authorList>
            <consortium name="ELIXIR-Norway"/>
        </authorList>
    </citation>
    <scope>NUCLEOTIDE SEQUENCE</scope>
</reference>
<accession>A0ACB0DY25</accession>
<sequence>MSHLPMKLLRRKIEKRNLKLRQRNLKLQGASAVSLSEIQNGDVSEETVGDEKVKKSIKQSVNVGLSEAQNGDIAKQTVGSRKVKKSLKQPMSAGLSEAQNGDISEEAGVGGKVKKSRKQSMNANLSEANNGDLSKEAMENVKVKKSVKESVNTGMSEAPNGDVSKETGENVKVKKASKKSTTFTSGESAMQCPNSEAKKKKKKKKRKIVDDAGPDSKKAKAEDTAEDGAQAPEETENSVEKPDEDEDSEVPTLPLGVTGAFEDTSFDSLTNLVNENTLKAIKEMGFTNMTEIQHKSVRPLLEGRDLLAAAKTGSGKTLAFLIPAVELIVKLKFMPRNGTGVLILSPTRELAMQTFGVLKELMTHHVHTYGVIMGGSNRSAEAQKLANGVNIVVATPGRLLDHMQNTPGFMYKNLQCLVIDEADRILDVGFEEELKQIIKLLPTRRQTMLFSATQTRKVEDLARISLKKEPLYVGVDDDKANATVDGLEQGYVVCPSEKRFLLLFTFLKKNRKKKLMVFFSSCKSVKYHYELLNYIDLPVLAIHGRQKQNKRTTTFFQFCNADSGILLCTDVAARGLDIPEVDWIVQYDPPDDPKEYIHRVGRTARGLNGRGHALLILRPEELGFLRYLKQSKVPLSEFEFSWSKISDIQSQLEKLIEKNYFLHKSAQEAYKSYIRAYDSHSLKQIFNVNNLNLPQVALSFGFKVPPFVDLNVNSNDSKVRKRGGGGGFGYQKARKVEKSKIFKHISRKPSDGRQFSH</sequence>
<dbReference type="EMBL" id="OX596096">
    <property type="protein sequence ID" value="CAI9693255.1"/>
    <property type="molecule type" value="Genomic_DNA"/>
</dbReference>
<dbReference type="Proteomes" id="UP001162501">
    <property type="component" value="Chromosome 12"/>
</dbReference>
<gene>
    <name evidence="1" type="ORF">MRATA1EN3_LOCUS4468</name>
</gene>
<protein>
    <submittedName>
        <fullName evidence="1">Uncharacterized protein</fullName>
    </submittedName>
</protein>
<organism evidence="1 2">
    <name type="scientific">Rangifer tarandus platyrhynchus</name>
    <name type="common">Svalbard reindeer</name>
    <dbReference type="NCBI Taxonomy" id="3082113"/>
    <lineage>
        <taxon>Eukaryota</taxon>
        <taxon>Metazoa</taxon>
        <taxon>Chordata</taxon>
        <taxon>Craniata</taxon>
        <taxon>Vertebrata</taxon>
        <taxon>Euteleostomi</taxon>
        <taxon>Mammalia</taxon>
        <taxon>Eutheria</taxon>
        <taxon>Laurasiatheria</taxon>
        <taxon>Artiodactyla</taxon>
        <taxon>Ruminantia</taxon>
        <taxon>Pecora</taxon>
        <taxon>Cervidae</taxon>
        <taxon>Odocoileinae</taxon>
        <taxon>Rangifer</taxon>
    </lineage>
</organism>
<evidence type="ECO:0000313" key="1">
    <source>
        <dbReference type="EMBL" id="CAI9693255.1"/>
    </source>
</evidence>